<dbReference type="Gene3D" id="1.10.150.520">
    <property type="match status" value="1"/>
</dbReference>
<name>A0A2T3HI37_9SPHI</name>
<evidence type="ECO:0000313" key="1">
    <source>
        <dbReference type="EMBL" id="PST82104.1"/>
    </source>
</evidence>
<dbReference type="Proteomes" id="UP000240912">
    <property type="component" value="Unassembled WGS sequence"/>
</dbReference>
<dbReference type="InterPro" id="IPR023214">
    <property type="entry name" value="HAD_sf"/>
</dbReference>
<dbReference type="RefSeq" id="WP_107216226.1">
    <property type="nucleotide sequence ID" value="NZ_KZ686270.1"/>
</dbReference>
<dbReference type="SUPFAM" id="SSF56784">
    <property type="entry name" value="HAD-like"/>
    <property type="match status" value="1"/>
</dbReference>
<proteinExistence type="predicted"/>
<organism evidence="1 2">
    <name type="scientific">Pedobacter yulinensis</name>
    <dbReference type="NCBI Taxonomy" id="2126353"/>
    <lineage>
        <taxon>Bacteria</taxon>
        <taxon>Pseudomonadati</taxon>
        <taxon>Bacteroidota</taxon>
        <taxon>Sphingobacteriia</taxon>
        <taxon>Sphingobacteriales</taxon>
        <taxon>Sphingobacteriaceae</taxon>
        <taxon>Pedobacter</taxon>
    </lineage>
</organism>
<comment type="caution">
    <text evidence="1">The sequence shown here is derived from an EMBL/GenBank/DDBJ whole genome shotgun (WGS) entry which is preliminary data.</text>
</comment>
<dbReference type="OrthoDB" id="791795at2"/>
<dbReference type="EMBL" id="PYLS01000006">
    <property type="protein sequence ID" value="PST82104.1"/>
    <property type="molecule type" value="Genomic_DNA"/>
</dbReference>
<dbReference type="Gene3D" id="3.40.50.1000">
    <property type="entry name" value="HAD superfamily/HAD-like"/>
    <property type="match status" value="1"/>
</dbReference>
<sequence>MAFNHLTTDKEAFIFSFDNVLYPEKDYLLQVYYLFAQFMEYTDQLPAGDVVAFMKRRYESHGEEGMFRETAACFGIAAGLEENFMRLHETAQLPLKLLLYKDLLDLLQELVVERKKIWIVTDKNPRQQLNKIRQVEWHGLEPYLSVYFCEELNKSREEVYAGLLENSGLAAKKILLVAENNFTPAPTFPSYLPYIRVHDLL</sequence>
<evidence type="ECO:0000313" key="2">
    <source>
        <dbReference type="Proteomes" id="UP000240912"/>
    </source>
</evidence>
<accession>A0A2T3HI37</accession>
<reference evidence="1 2" key="1">
    <citation type="submission" date="2018-03" db="EMBL/GenBank/DDBJ databases">
        <authorList>
            <person name="Keele B.F."/>
        </authorList>
    </citation>
    <scope>NUCLEOTIDE SEQUENCE [LARGE SCALE GENOMIC DNA]</scope>
    <source>
        <strain evidence="1 2">YL28-9</strain>
    </source>
</reference>
<evidence type="ECO:0008006" key="3">
    <source>
        <dbReference type="Google" id="ProtNLM"/>
    </source>
</evidence>
<dbReference type="InterPro" id="IPR036412">
    <property type="entry name" value="HAD-like_sf"/>
</dbReference>
<dbReference type="AlphaFoldDB" id="A0A2T3HI37"/>
<gene>
    <name evidence="1" type="ORF">C7T94_14965</name>
</gene>
<protein>
    <recommendedName>
        <fullName evidence="3">Haloacid dehalogenase</fullName>
    </recommendedName>
</protein>
<keyword evidence="2" id="KW-1185">Reference proteome</keyword>